<gene>
    <name evidence="1" type="ORF">METZ01_LOCUS374175</name>
</gene>
<dbReference type="EMBL" id="UINC01136509">
    <property type="protein sequence ID" value="SVD21321.1"/>
    <property type="molecule type" value="Genomic_DNA"/>
</dbReference>
<dbReference type="AlphaFoldDB" id="A0A382TIS5"/>
<dbReference type="GO" id="GO:0003908">
    <property type="term" value="F:methylated-DNA-[protein]-cysteine S-methyltransferase activity"/>
    <property type="evidence" value="ECO:0007669"/>
    <property type="project" value="InterPro"/>
</dbReference>
<name>A0A382TIS5_9ZZZZ</name>
<dbReference type="SUPFAM" id="SSF53155">
    <property type="entry name" value="Methylated DNA-protein cysteine methyltransferase domain"/>
    <property type="match status" value="1"/>
</dbReference>
<dbReference type="InterPro" id="IPR036631">
    <property type="entry name" value="MGMT_N_sf"/>
</dbReference>
<dbReference type="Gene3D" id="3.30.160.70">
    <property type="entry name" value="Methylated DNA-protein cysteine methyltransferase domain"/>
    <property type="match status" value="1"/>
</dbReference>
<dbReference type="GO" id="GO:0006281">
    <property type="term" value="P:DNA repair"/>
    <property type="evidence" value="ECO:0007669"/>
    <property type="project" value="InterPro"/>
</dbReference>
<reference evidence="1" key="1">
    <citation type="submission" date="2018-05" db="EMBL/GenBank/DDBJ databases">
        <authorList>
            <person name="Lanie J.A."/>
            <person name="Ng W.-L."/>
            <person name="Kazmierczak K.M."/>
            <person name="Andrzejewski T.M."/>
            <person name="Davidsen T.M."/>
            <person name="Wayne K.J."/>
            <person name="Tettelin H."/>
            <person name="Glass J.I."/>
            <person name="Rusch D."/>
            <person name="Podicherti R."/>
            <person name="Tsui H.-C.T."/>
            <person name="Winkler M.E."/>
        </authorList>
    </citation>
    <scope>NUCLEOTIDE SEQUENCE</scope>
</reference>
<sequence>MNSLSFKTAFGWITVTDFDKKINSVEFAKKKNKGKSENLVEIKKQIIDFFLGKKRRIEANIEMVGTSLQKKIW</sequence>
<protein>
    <submittedName>
        <fullName evidence="1">Uncharacterized protein</fullName>
    </submittedName>
</protein>
<evidence type="ECO:0000313" key="1">
    <source>
        <dbReference type="EMBL" id="SVD21321.1"/>
    </source>
</evidence>
<feature type="non-terminal residue" evidence="1">
    <location>
        <position position="73"/>
    </location>
</feature>
<proteinExistence type="predicted"/>
<organism evidence="1">
    <name type="scientific">marine metagenome</name>
    <dbReference type="NCBI Taxonomy" id="408172"/>
    <lineage>
        <taxon>unclassified sequences</taxon>
        <taxon>metagenomes</taxon>
        <taxon>ecological metagenomes</taxon>
    </lineage>
</organism>
<accession>A0A382TIS5</accession>